<comment type="similarity">
    <text evidence="1">Belongs to the CIA30 family.</text>
</comment>
<evidence type="ECO:0000256" key="1">
    <source>
        <dbReference type="ARBA" id="ARBA00007884"/>
    </source>
</evidence>
<comment type="caution">
    <text evidence="4">The sequence shown here is derived from an EMBL/GenBank/DDBJ whole genome shotgun (WGS) entry which is preliminary data.</text>
</comment>
<evidence type="ECO:0000313" key="5">
    <source>
        <dbReference type="Proteomes" id="UP000275385"/>
    </source>
</evidence>
<dbReference type="Proteomes" id="UP000275385">
    <property type="component" value="Unassembled WGS sequence"/>
</dbReference>
<dbReference type="PANTHER" id="PTHR13194">
    <property type="entry name" value="COMPLEX I INTERMEDIATE-ASSOCIATED PROTEIN 30"/>
    <property type="match status" value="1"/>
</dbReference>
<feature type="region of interest" description="Disordered" evidence="2">
    <location>
        <begin position="194"/>
        <end position="218"/>
    </location>
</feature>
<accession>A0A420YMK8</accession>
<dbReference type="SUPFAM" id="SSF49785">
    <property type="entry name" value="Galactose-binding domain-like"/>
    <property type="match status" value="1"/>
</dbReference>
<keyword evidence="5" id="KW-1185">Reference proteome</keyword>
<protein>
    <recommendedName>
        <fullName evidence="3">NADH:ubiquinone oxidoreductase intermediate-associated protein 30 domain-containing protein</fullName>
    </recommendedName>
</protein>
<dbReference type="GO" id="GO:0051082">
    <property type="term" value="F:unfolded protein binding"/>
    <property type="evidence" value="ECO:0007669"/>
    <property type="project" value="TreeGrafter"/>
</dbReference>
<evidence type="ECO:0000313" key="4">
    <source>
        <dbReference type="EMBL" id="RKU49092.1"/>
    </source>
</evidence>
<feature type="compositionally biased region" description="Basic and acidic residues" evidence="2">
    <location>
        <begin position="205"/>
        <end position="218"/>
    </location>
</feature>
<dbReference type="GO" id="GO:0010257">
    <property type="term" value="P:NADH dehydrogenase complex assembly"/>
    <property type="evidence" value="ECO:0007669"/>
    <property type="project" value="TreeGrafter"/>
</dbReference>
<reference evidence="4 5" key="1">
    <citation type="submission" date="2018-08" db="EMBL/GenBank/DDBJ databases">
        <title>Draft genome of the lignicolous fungus Coniochaeta pulveracea.</title>
        <authorList>
            <person name="Borstlap C.J."/>
            <person name="De Witt R.N."/>
            <person name="Botha A."/>
            <person name="Volschenk H."/>
        </authorList>
    </citation>
    <scope>NUCLEOTIDE SEQUENCE [LARGE SCALE GENOMIC DNA]</scope>
    <source>
        <strain evidence="4 5">CAB683</strain>
    </source>
</reference>
<organism evidence="4 5">
    <name type="scientific">Coniochaeta pulveracea</name>
    <dbReference type="NCBI Taxonomy" id="177199"/>
    <lineage>
        <taxon>Eukaryota</taxon>
        <taxon>Fungi</taxon>
        <taxon>Dikarya</taxon>
        <taxon>Ascomycota</taxon>
        <taxon>Pezizomycotina</taxon>
        <taxon>Sordariomycetes</taxon>
        <taxon>Sordariomycetidae</taxon>
        <taxon>Coniochaetales</taxon>
        <taxon>Coniochaetaceae</taxon>
        <taxon>Coniochaeta</taxon>
    </lineage>
</organism>
<dbReference type="EMBL" id="QVQW01000002">
    <property type="protein sequence ID" value="RKU49092.1"/>
    <property type="molecule type" value="Genomic_DNA"/>
</dbReference>
<name>A0A420YMK8_9PEZI</name>
<dbReference type="InterPro" id="IPR008979">
    <property type="entry name" value="Galactose-bd-like_sf"/>
</dbReference>
<dbReference type="STRING" id="177199.A0A420YMK8"/>
<dbReference type="AlphaFoldDB" id="A0A420YMK8"/>
<dbReference type="PANTHER" id="PTHR13194:SF19">
    <property type="entry name" value="NAD(P)-BINDING ROSSMANN-FOLD SUPERFAMILY PROTEIN"/>
    <property type="match status" value="1"/>
</dbReference>
<dbReference type="OrthoDB" id="426386at2759"/>
<evidence type="ECO:0000259" key="3">
    <source>
        <dbReference type="Pfam" id="PF08547"/>
    </source>
</evidence>
<gene>
    <name evidence="4" type="ORF">DL546_005773</name>
</gene>
<feature type="domain" description="NADH:ubiquinone oxidoreductase intermediate-associated protein 30" evidence="3">
    <location>
        <begin position="17"/>
        <end position="183"/>
    </location>
</feature>
<sequence length="235" mass="26542">MVHPIQEQLYLFGGTKPWDATQWTAVDDRVRGGASQSYLLVSPPNSTGHFTGSLDIKTLGGAGFASQKTVFTPALDLSSYEGLAVEIQTANTKTYTLILKDGEDLPKRPDGRLQSTVSWEYDFALKEGDHDVRVVVPWAELKPTYRGRPKDDAEPLDLSKLRNLSIMMRSHFGEQEGDINLTIRSIAAYRFRDGDDESDSEDEVEKEKGSVQDRKPERAGRSWYDCFLDMFRGWR</sequence>
<dbReference type="Pfam" id="PF08547">
    <property type="entry name" value="CIA30"/>
    <property type="match status" value="1"/>
</dbReference>
<dbReference type="InterPro" id="IPR039131">
    <property type="entry name" value="NDUFAF1"/>
</dbReference>
<proteinExistence type="inferred from homology"/>
<evidence type="ECO:0000256" key="2">
    <source>
        <dbReference type="SAM" id="MobiDB-lite"/>
    </source>
</evidence>
<dbReference type="InterPro" id="IPR013857">
    <property type="entry name" value="NADH-UbQ_OxRdtase-assoc_prot30"/>
</dbReference>
<feature type="compositionally biased region" description="Acidic residues" evidence="2">
    <location>
        <begin position="194"/>
        <end position="204"/>
    </location>
</feature>